<name>A0A914PHS5_9BILA</name>
<evidence type="ECO:0000256" key="1">
    <source>
        <dbReference type="SAM" id="MobiDB-lite"/>
    </source>
</evidence>
<keyword evidence="2" id="KW-1185">Reference proteome</keyword>
<proteinExistence type="predicted"/>
<dbReference type="WBParaSite" id="PDA_v2.g15193.t1">
    <property type="protein sequence ID" value="PDA_v2.g15193.t1"/>
    <property type="gene ID" value="PDA_v2.g15193"/>
</dbReference>
<protein>
    <submittedName>
        <fullName evidence="3">Uncharacterized protein</fullName>
    </submittedName>
</protein>
<organism evidence="2 3">
    <name type="scientific">Panagrolaimus davidi</name>
    <dbReference type="NCBI Taxonomy" id="227884"/>
    <lineage>
        <taxon>Eukaryota</taxon>
        <taxon>Metazoa</taxon>
        <taxon>Ecdysozoa</taxon>
        <taxon>Nematoda</taxon>
        <taxon>Chromadorea</taxon>
        <taxon>Rhabditida</taxon>
        <taxon>Tylenchina</taxon>
        <taxon>Panagrolaimomorpha</taxon>
        <taxon>Panagrolaimoidea</taxon>
        <taxon>Panagrolaimidae</taxon>
        <taxon>Panagrolaimus</taxon>
    </lineage>
</organism>
<evidence type="ECO:0000313" key="3">
    <source>
        <dbReference type="WBParaSite" id="PDA_v2.g15193.t1"/>
    </source>
</evidence>
<sequence>MIPSNLHPTDNNKNYGGHRFLPNGDILLPQNRFRSLNRPKLNIQTNNNNYGGPPKSHNNNFSNHKRFSRSEWDLRHPGIDGIQIPSNTNLAYTSSSGQSPATSVVESAAGNSADENQSEQFIPLTNNGGFFRSHRHHGHYFSNAELFAQPFLGFNYLKYAKACDFEQNNTNAPHIRITDLFYEMDSRTTFDRAMFRSNTPLPLIRGISFELFGGDTLCLMYSSYSEVECLLRILTNFDLPR</sequence>
<evidence type="ECO:0000313" key="2">
    <source>
        <dbReference type="Proteomes" id="UP000887578"/>
    </source>
</evidence>
<accession>A0A914PHS5</accession>
<dbReference type="AlphaFoldDB" id="A0A914PHS5"/>
<dbReference type="Proteomes" id="UP000887578">
    <property type="component" value="Unplaced"/>
</dbReference>
<reference evidence="3" key="1">
    <citation type="submission" date="2022-11" db="UniProtKB">
        <authorList>
            <consortium name="WormBaseParasite"/>
        </authorList>
    </citation>
    <scope>IDENTIFICATION</scope>
</reference>
<feature type="region of interest" description="Disordered" evidence="1">
    <location>
        <begin position="90"/>
        <end position="116"/>
    </location>
</feature>